<dbReference type="Proteomes" id="UP001418222">
    <property type="component" value="Unassembled WGS sequence"/>
</dbReference>
<proteinExistence type="predicted"/>
<comment type="caution">
    <text evidence="1">The sequence shown here is derived from an EMBL/GenBank/DDBJ whole genome shotgun (WGS) entry which is preliminary data.</text>
</comment>
<organism evidence="1 2">
    <name type="scientific">Platanthera zijinensis</name>
    <dbReference type="NCBI Taxonomy" id="2320716"/>
    <lineage>
        <taxon>Eukaryota</taxon>
        <taxon>Viridiplantae</taxon>
        <taxon>Streptophyta</taxon>
        <taxon>Embryophyta</taxon>
        <taxon>Tracheophyta</taxon>
        <taxon>Spermatophyta</taxon>
        <taxon>Magnoliopsida</taxon>
        <taxon>Liliopsida</taxon>
        <taxon>Asparagales</taxon>
        <taxon>Orchidaceae</taxon>
        <taxon>Orchidoideae</taxon>
        <taxon>Orchideae</taxon>
        <taxon>Orchidinae</taxon>
        <taxon>Platanthera</taxon>
    </lineage>
</organism>
<accession>A0AAP0BB01</accession>
<dbReference type="EMBL" id="JBBWWQ010000012">
    <property type="protein sequence ID" value="KAK8934461.1"/>
    <property type="molecule type" value="Genomic_DNA"/>
</dbReference>
<dbReference type="AlphaFoldDB" id="A0AAP0BB01"/>
<name>A0AAP0BB01_9ASPA</name>
<evidence type="ECO:0000313" key="1">
    <source>
        <dbReference type="EMBL" id="KAK8934461.1"/>
    </source>
</evidence>
<gene>
    <name evidence="1" type="ORF">KSP39_PZI015143</name>
</gene>
<evidence type="ECO:0000313" key="2">
    <source>
        <dbReference type="Proteomes" id="UP001418222"/>
    </source>
</evidence>
<sequence>MIASFCFLESFSPWYCSCLFLYGICLSLRLDLRGLEDPLLLGIQATTSRFLGSFLKMGFHFCCSEDVNLKMSFGFSFYCRTIIYFLLYPEFIHHLIVKLKFF</sequence>
<protein>
    <submittedName>
        <fullName evidence="1">Uncharacterized protein</fullName>
    </submittedName>
</protein>
<reference evidence="1 2" key="1">
    <citation type="journal article" date="2022" name="Nat. Plants">
        <title>Genomes of leafy and leafless Platanthera orchids illuminate the evolution of mycoheterotrophy.</title>
        <authorList>
            <person name="Li M.H."/>
            <person name="Liu K.W."/>
            <person name="Li Z."/>
            <person name="Lu H.C."/>
            <person name="Ye Q.L."/>
            <person name="Zhang D."/>
            <person name="Wang J.Y."/>
            <person name="Li Y.F."/>
            <person name="Zhong Z.M."/>
            <person name="Liu X."/>
            <person name="Yu X."/>
            <person name="Liu D.K."/>
            <person name="Tu X.D."/>
            <person name="Liu B."/>
            <person name="Hao Y."/>
            <person name="Liao X.Y."/>
            <person name="Jiang Y.T."/>
            <person name="Sun W.H."/>
            <person name="Chen J."/>
            <person name="Chen Y.Q."/>
            <person name="Ai Y."/>
            <person name="Zhai J.W."/>
            <person name="Wu S.S."/>
            <person name="Zhou Z."/>
            <person name="Hsiao Y.Y."/>
            <person name="Wu W.L."/>
            <person name="Chen Y.Y."/>
            <person name="Lin Y.F."/>
            <person name="Hsu J.L."/>
            <person name="Li C.Y."/>
            <person name="Wang Z.W."/>
            <person name="Zhao X."/>
            <person name="Zhong W.Y."/>
            <person name="Ma X.K."/>
            <person name="Ma L."/>
            <person name="Huang J."/>
            <person name="Chen G.Z."/>
            <person name="Huang M.Z."/>
            <person name="Huang L."/>
            <person name="Peng D.H."/>
            <person name="Luo Y.B."/>
            <person name="Zou S.Q."/>
            <person name="Chen S.P."/>
            <person name="Lan S."/>
            <person name="Tsai W.C."/>
            <person name="Van de Peer Y."/>
            <person name="Liu Z.J."/>
        </authorList>
    </citation>
    <scope>NUCLEOTIDE SEQUENCE [LARGE SCALE GENOMIC DNA]</scope>
    <source>
        <strain evidence="1">Lor287</strain>
    </source>
</reference>
<keyword evidence="2" id="KW-1185">Reference proteome</keyword>